<feature type="short sequence motif" description="GXSXG" evidence="2">
    <location>
        <begin position="46"/>
        <end position="50"/>
    </location>
</feature>
<dbReference type="Gene3D" id="3.40.1090.10">
    <property type="entry name" value="Cytosolic phospholipase A2 catalytic domain"/>
    <property type="match status" value="1"/>
</dbReference>
<organism evidence="4 6">
    <name type="scientific">Flagellimonas pelagia</name>
    <dbReference type="NCBI Taxonomy" id="2306998"/>
    <lineage>
        <taxon>Bacteria</taxon>
        <taxon>Pseudomonadati</taxon>
        <taxon>Bacteroidota</taxon>
        <taxon>Flavobacteriia</taxon>
        <taxon>Flavobacteriales</taxon>
        <taxon>Flavobacteriaceae</taxon>
        <taxon>Flagellimonas</taxon>
    </lineage>
</organism>
<evidence type="ECO:0000259" key="3">
    <source>
        <dbReference type="PROSITE" id="PS51635"/>
    </source>
</evidence>
<evidence type="ECO:0000313" key="5">
    <source>
        <dbReference type="EMBL" id="TXJ91495.1"/>
    </source>
</evidence>
<feature type="short sequence motif" description="DGA/G" evidence="2">
    <location>
        <begin position="188"/>
        <end position="190"/>
    </location>
</feature>
<dbReference type="RefSeq" id="WP_119648696.1">
    <property type="nucleotide sequence ID" value="NZ_QXFI01000035.1"/>
</dbReference>
<feature type="short sequence motif" description="GXGXXG" evidence="2">
    <location>
        <begin position="14"/>
        <end position="19"/>
    </location>
</feature>
<dbReference type="PANTHER" id="PTHR24138">
    <property type="entry name" value="INTRACELLLAR PHOSPHOLIPASE A FAMILY"/>
    <property type="match status" value="1"/>
</dbReference>
<dbReference type="EMBL" id="QXFI01000035">
    <property type="protein sequence ID" value="RIV42465.1"/>
    <property type="molecule type" value="Genomic_DNA"/>
</dbReference>
<name>A0A3A1NED2_9FLAO</name>
<keyword evidence="7" id="KW-1185">Reference proteome</keyword>
<dbReference type="GO" id="GO:0016787">
    <property type="term" value="F:hydrolase activity"/>
    <property type="evidence" value="ECO:0007669"/>
    <property type="project" value="UniProtKB-UniRule"/>
</dbReference>
<dbReference type="PANTHER" id="PTHR24138:SF10">
    <property type="entry name" value="PHOSPHOLIPASE A2"/>
    <property type="match status" value="1"/>
</dbReference>
<dbReference type="Proteomes" id="UP000266691">
    <property type="component" value="Unassembled WGS sequence"/>
</dbReference>
<evidence type="ECO:0000313" key="4">
    <source>
        <dbReference type="EMBL" id="RIV42465.1"/>
    </source>
</evidence>
<reference evidence="5 7" key="2">
    <citation type="submission" date="2019-07" db="EMBL/GenBank/DDBJ databases">
        <title>Draft genome of two Muricauda strains isolated from deep sea.</title>
        <authorList>
            <person name="Sun C."/>
        </authorList>
    </citation>
    <scope>NUCLEOTIDE SEQUENCE [LARGE SCALE GENOMIC DNA]</scope>
    <source>
        <strain evidence="5 7">72</strain>
    </source>
</reference>
<reference evidence="4 6" key="1">
    <citation type="submission" date="2018-08" db="EMBL/GenBank/DDBJ databases">
        <title>Proposal of Muricauda 72 sp.nov. and Muricauda NH166 sp.nov., isolated from seawater.</title>
        <authorList>
            <person name="Cheng H."/>
            <person name="Wu Y.-H."/>
            <person name="Guo L.-L."/>
            <person name="Xu X.-W."/>
        </authorList>
    </citation>
    <scope>NUCLEOTIDE SEQUENCE [LARGE SCALE GENOMIC DNA]</scope>
    <source>
        <strain evidence="4 6">72</strain>
    </source>
</reference>
<dbReference type="InterPro" id="IPR002641">
    <property type="entry name" value="PNPLA_dom"/>
</dbReference>
<dbReference type="OrthoDB" id="9807112at2"/>
<feature type="domain" description="PNPLA" evidence="3">
    <location>
        <begin position="10"/>
        <end position="201"/>
    </location>
</feature>
<dbReference type="EMBL" id="VNWK01000035">
    <property type="protein sequence ID" value="TXJ91495.1"/>
    <property type="molecule type" value="Genomic_DNA"/>
</dbReference>
<sequence length="337" mass="38076">MMDKKNFKILSIDGGGIKGLYSASVLARIEEKTGKQIKDHFDMICGTSTGGLIALGLSIGISAQQLADLYYKRGNEIFPVSNVRQVRFIQRKWQFIKQLILRGKFSNHALRRILEEVFENKTMGQAETLLCIPSFNLIKGEPRVFKFPHKEGKFFMDKDIPMVDVALATSAAPTYLPIHELNNILYADGGIWANNPSLCGLLEALDHFVGDGKAFDSFSILSVASVEQPSGWASTSKKSRSFRHWGNKLFQASMDGQAFFNDFFLKKVIKNINPPGKYYRIPSPKLSKEHIGIIDMDRTDQKALKTLKGMGDQDGYHYAIQDEILEFFNEEKLYKTQ</sequence>
<dbReference type="Pfam" id="PF01734">
    <property type="entry name" value="Patatin"/>
    <property type="match status" value="1"/>
</dbReference>
<proteinExistence type="predicted"/>
<dbReference type="CDD" id="cd07199">
    <property type="entry name" value="Pat17_PNPLA8_PNPLA9_like"/>
    <property type="match status" value="1"/>
</dbReference>
<evidence type="ECO:0000313" key="6">
    <source>
        <dbReference type="Proteomes" id="UP000266691"/>
    </source>
</evidence>
<protein>
    <submittedName>
        <fullName evidence="4">Phospholipase</fullName>
    </submittedName>
</protein>
<dbReference type="NCBIfam" id="NF041079">
    <property type="entry name" value="CBASS_lipase"/>
    <property type="match status" value="1"/>
</dbReference>
<keyword evidence="1 2" id="KW-0443">Lipid metabolism</keyword>
<dbReference type="PROSITE" id="PS51635">
    <property type="entry name" value="PNPLA"/>
    <property type="match status" value="1"/>
</dbReference>
<evidence type="ECO:0000313" key="7">
    <source>
        <dbReference type="Proteomes" id="UP000321621"/>
    </source>
</evidence>
<dbReference type="AlphaFoldDB" id="A0A3A1NED2"/>
<dbReference type="InterPro" id="IPR047156">
    <property type="entry name" value="Teg/CotR/CapV-like"/>
</dbReference>
<feature type="active site" description="Proton acceptor" evidence="2">
    <location>
        <position position="188"/>
    </location>
</feature>
<dbReference type="InterPro" id="IPR016035">
    <property type="entry name" value="Acyl_Trfase/lysoPLipase"/>
</dbReference>
<keyword evidence="2" id="KW-0442">Lipid degradation</keyword>
<evidence type="ECO:0000256" key="1">
    <source>
        <dbReference type="ARBA" id="ARBA00023098"/>
    </source>
</evidence>
<accession>A0A3A1NED2</accession>
<gene>
    <name evidence="4" type="ORF">D2V05_16865</name>
    <name evidence="5" type="ORF">FQ017_16725</name>
</gene>
<comment type="caution">
    <text evidence="4">The sequence shown here is derived from an EMBL/GenBank/DDBJ whole genome shotgun (WGS) entry which is preliminary data.</text>
</comment>
<keyword evidence="2" id="KW-0378">Hydrolase</keyword>
<dbReference type="SUPFAM" id="SSF52151">
    <property type="entry name" value="FabD/lysophospholipase-like"/>
    <property type="match status" value="1"/>
</dbReference>
<dbReference type="Proteomes" id="UP000321621">
    <property type="component" value="Unassembled WGS sequence"/>
</dbReference>
<dbReference type="GO" id="GO:0016042">
    <property type="term" value="P:lipid catabolic process"/>
    <property type="evidence" value="ECO:0007669"/>
    <property type="project" value="UniProtKB-UniRule"/>
</dbReference>
<feature type="active site" description="Nucleophile" evidence="2">
    <location>
        <position position="48"/>
    </location>
</feature>
<evidence type="ECO:0000256" key="2">
    <source>
        <dbReference type="PROSITE-ProRule" id="PRU01161"/>
    </source>
</evidence>